<comment type="caution">
    <text evidence="10">The sequence shown here is derived from an EMBL/GenBank/DDBJ whole genome shotgun (WGS) entry which is preliminary data.</text>
</comment>
<organism evidence="10 11">
    <name type="scientific">Angustibacter luteus</name>
    <dbReference type="NCBI Taxonomy" id="658456"/>
    <lineage>
        <taxon>Bacteria</taxon>
        <taxon>Bacillati</taxon>
        <taxon>Actinomycetota</taxon>
        <taxon>Actinomycetes</taxon>
        <taxon>Kineosporiales</taxon>
        <taxon>Kineosporiaceae</taxon>
    </lineage>
</organism>
<feature type="domain" description="Aminotransferase class V" evidence="9">
    <location>
        <begin position="39"/>
        <end position="366"/>
    </location>
</feature>
<keyword evidence="4" id="KW-0479">Metal-binding</keyword>
<protein>
    <submittedName>
        <fullName evidence="10">Cysteine desulfurase family protein</fullName>
    </submittedName>
</protein>
<dbReference type="InterPro" id="IPR015421">
    <property type="entry name" value="PyrdxlP-dep_Trfase_major"/>
</dbReference>
<reference evidence="11" key="1">
    <citation type="journal article" date="2019" name="Int. J. Syst. Evol. Microbiol.">
        <title>The Global Catalogue of Microorganisms (GCM) 10K type strain sequencing project: providing services to taxonomists for standard genome sequencing and annotation.</title>
        <authorList>
            <consortium name="The Broad Institute Genomics Platform"/>
            <consortium name="The Broad Institute Genome Sequencing Center for Infectious Disease"/>
            <person name="Wu L."/>
            <person name="Ma J."/>
        </authorList>
    </citation>
    <scope>NUCLEOTIDE SEQUENCE [LARGE SCALE GENOMIC DNA]</scope>
    <source>
        <strain evidence="11">KACC 14249</strain>
    </source>
</reference>
<evidence type="ECO:0000256" key="1">
    <source>
        <dbReference type="ARBA" id="ARBA00001933"/>
    </source>
</evidence>
<dbReference type="Proteomes" id="UP001596189">
    <property type="component" value="Unassembled WGS sequence"/>
</dbReference>
<keyword evidence="7" id="KW-0411">Iron-sulfur</keyword>
<evidence type="ECO:0000259" key="9">
    <source>
        <dbReference type="Pfam" id="PF00266"/>
    </source>
</evidence>
<evidence type="ECO:0000256" key="7">
    <source>
        <dbReference type="ARBA" id="ARBA00023014"/>
    </source>
</evidence>
<evidence type="ECO:0000256" key="3">
    <source>
        <dbReference type="ARBA" id="ARBA00022679"/>
    </source>
</evidence>
<keyword evidence="5" id="KW-0663">Pyridoxal phosphate</keyword>
<evidence type="ECO:0000256" key="6">
    <source>
        <dbReference type="ARBA" id="ARBA00023004"/>
    </source>
</evidence>
<sequence length="386" mass="39721">MPNPPQPARRRLLDAAAPPLSPVARQTLLEAVDLGWADPRRLYAEGRRARALLDGARESVAGVLGVGTDAVSFTGSGTVARQLGLRGLLRGRRRVGDGLVLSAVEHSALLHTGQWHAAGGGTTSLVPVDGRGRVDLLRFTAAVSAGGVAAACLQAANGEVGTRQPVAGAVHACRTAGVPLLLDATGTLGRDDLPGGADVVVADARSWAGPPGVGVLAVRTGVRWRSDGPADEHEHGRVPGEPDVPAVLAAAAALLDAEEHRARRASVAHALVERIRAAAAAVPDTEVVGDPVDRLPHVSTFSFLFVDGEALVHELDRRGFAVASGSACTASTLEPSHVLAAMGVLTHGNLRVTLPLEPVEADVDAFCAVLPETVAQVRRVLGTEGL</sequence>
<keyword evidence="11" id="KW-1185">Reference proteome</keyword>
<dbReference type="InterPro" id="IPR016454">
    <property type="entry name" value="Cysteine_dSase"/>
</dbReference>
<comment type="cofactor">
    <cofactor evidence="1">
        <name>pyridoxal 5'-phosphate</name>
        <dbReference type="ChEBI" id="CHEBI:597326"/>
    </cofactor>
</comment>
<name>A0ABW1JAT2_9ACTN</name>
<dbReference type="SUPFAM" id="SSF53383">
    <property type="entry name" value="PLP-dependent transferases"/>
    <property type="match status" value="1"/>
</dbReference>
<evidence type="ECO:0000256" key="5">
    <source>
        <dbReference type="ARBA" id="ARBA00022898"/>
    </source>
</evidence>
<dbReference type="InterPro" id="IPR015422">
    <property type="entry name" value="PyrdxlP-dep_Trfase_small"/>
</dbReference>
<dbReference type="PANTHER" id="PTHR11601:SF34">
    <property type="entry name" value="CYSTEINE DESULFURASE"/>
    <property type="match status" value="1"/>
</dbReference>
<dbReference type="InterPro" id="IPR015424">
    <property type="entry name" value="PyrdxlP-dep_Trfase"/>
</dbReference>
<gene>
    <name evidence="10" type="ORF">ACFQDO_04465</name>
</gene>
<dbReference type="PIRSF" id="PIRSF005572">
    <property type="entry name" value="NifS"/>
    <property type="match status" value="1"/>
</dbReference>
<evidence type="ECO:0000256" key="2">
    <source>
        <dbReference type="ARBA" id="ARBA00006490"/>
    </source>
</evidence>
<dbReference type="PANTHER" id="PTHR11601">
    <property type="entry name" value="CYSTEINE DESULFURYLASE FAMILY MEMBER"/>
    <property type="match status" value="1"/>
</dbReference>
<accession>A0ABW1JAT2</accession>
<evidence type="ECO:0000313" key="10">
    <source>
        <dbReference type="EMBL" id="MFC6006377.1"/>
    </source>
</evidence>
<dbReference type="Gene3D" id="3.40.640.10">
    <property type="entry name" value="Type I PLP-dependent aspartate aminotransferase-like (Major domain)"/>
    <property type="match status" value="1"/>
</dbReference>
<proteinExistence type="inferred from homology"/>
<dbReference type="RefSeq" id="WP_345717215.1">
    <property type="nucleotide sequence ID" value="NZ_BAABFP010000005.1"/>
</dbReference>
<keyword evidence="3" id="KW-0808">Transferase</keyword>
<evidence type="ECO:0000256" key="4">
    <source>
        <dbReference type="ARBA" id="ARBA00022723"/>
    </source>
</evidence>
<comment type="similarity">
    <text evidence="2">Belongs to the class-V pyridoxal-phosphate-dependent aminotransferase family. NifS/IscS subfamily.</text>
</comment>
<dbReference type="Pfam" id="PF00266">
    <property type="entry name" value="Aminotran_5"/>
    <property type="match status" value="1"/>
</dbReference>
<dbReference type="Gene3D" id="3.90.1150.10">
    <property type="entry name" value="Aspartate Aminotransferase, domain 1"/>
    <property type="match status" value="1"/>
</dbReference>
<comment type="catalytic activity">
    <reaction evidence="8">
        <text>(sulfur carrier)-H + L-cysteine = (sulfur carrier)-SH + L-alanine</text>
        <dbReference type="Rhea" id="RHEA:43892"/>
        <dbReference type="Rhea" id="RHEA-COMP:14737"/>
        <dbReference type="Rhea" id="RHEA-COMP:14739"/>
        <dbReference type="ChEBI" id="CHEBI:29917"/>
        <dbReference type="ChEBI" id="CHEBI:35235"/>
        <dbReference type="ChEBI" id="CHEBI:57972"/>
        <dbReference type="ChEBI" id="CHEBI:64428"/>
        <dbReference type="EC" id="2.8.1.7"/>
    </reaction>
</comment>
<evidence type="ECO:0000256" key="8">
    <source>
        <dbReference type="ARBA" id="ARBA00050776"/>
    </source>
</evidence>
<dbReference type="EMBL" id="JBHSRD010000002">
    <property type="protein sequence ID" value="MFC6006377.1"/>
    <property type="molecule type" value="Genomic_DNA"/>
</dbReference>
<evidence type="ECO:0000313" key="11">
    <source>
        <dbReference type="Proteomes" id="UP001596189"/>
    </source>
</evidence>
<keyword evidence="6" id="KW-0408">Iron</keyword>
<dbReference type="InterPro" id="IPR000192">
    <property type="entry name" value="Aminotrans_V_dom"/>
</dbReference>